<geneLocation type="mitochondrion" evidence="4"/>
<reference evidence="3 5" key="1">
    <citation type="submission" date="2015-02" db="EMBL/GenBank/DDBJ databases">
        <authorList>
            <person name="Chooi Y.-H."/>
        </authorList>
    </citation>
    <scope>NUCLEOTIDE SEQUENCE [LARGE SCALE GENOMIC DNA]</scope>
    <source>
        <strain evidence="3">E3</strain>
    </source>
</reference>
<organism evidence="3 5">
    <name type="scientific">Plasmodiophora brassicae</name>
    <name type="common">Clubroot disease agent</name>
    <dbReference type="NCBI Taxonomy" id="37360"/>
    <lineage>
        <taxon>Eukaryota</taxon>
        <taxon>Sar</taxon>
        <taxon>Rhizaria</taxon>
        <taxon>Endomyxa</taxon>
        <taxon>Phytomyxea</taxon>
        <taxon>Plasmodiophorida</taxon>
        <taxon>Plasmodiophoridae</taxon>
        <taxon>Plasmodiophora</taxon>
    </lineage>
</organism>
<keyword evidence="2" id="KW-0732">Signal</keyword>
<keyword evidence="4" id="KW-0496">Mitochondrion</keyword>
<dbReference type="EMBL" id="CDSF01000077">
    <property type="protein sequence ID" value="CEO96895.1"/>
    <property type="molecule type" value="Genomic_DNA"/>
</dbReference>
<sequence>MSIVKFLIASAVVVAAAAFTIDDARALGDKVVAVGKDAAAKLAPIARAGGDNVKAFSRRATMKMGLVEEAGDDKKLRLTKRGRQAVFVGAGAGTAAVGVKVLPRLRMKYVVPGTAVAAAVGAVAGADHLQQAFGKNKVTNKLKDLKTNYMQPAVTRAKEFVTGKRTNQGPDNADENAEASEGHDDPDENAEASEGHDDPDGNFDEY</sequence>
<dbReference type="EMBL" id="OVEO01000019">
    <property type="protein sequence ID" value="SPR01853.1"/>
    <property type="molecule type" value="Genomic_DNA"/>
</dbReference>
<evidence type="ECO:0000256" key="2">
    <source>
        <dbReference type="SAM" id="SignalP"/>
    </source>
</evidence>
<dbReference type="Proteomes" id="UP000290189">
    <property type="component" value="Unassembled WGS sequence"/>
</dbReference>
<feature type="region of interest" description="Disordered" evidence="1">
    <location>
        <begin position="156"/>
        <end position="206"/>
    </location>
</feature>
<proteinExistence type="predicted"/>
<evidence type="ECO:0000256" key="1">
    <source>
        <dbReference type="SAM" id="MobiDB-lite"/>
    </source>
</evidence>
<evidence type="ECO:0000313" key="6">
    <source>
        <dbReference type="Proteomes" id="UP000290189"/>
    </source>
</evidence>
<feature type="signal peptide" evidence="2">
    <location>
        <begin position="1"/>
        <end position="18"/>
    </location>
</feature>
<protein>
    <submittedName>
        <fullName evidence="3">Uncharacterized protein</fullName>
    </submittedName>
</protein>
<name>A0A0G4INY4_PLABS</name>
<gene>
    <name evidence="3" type="ORF">PBRA_005499</name>
    <name evidence="4" type="ORF">PLBR_LOCUS9068</name>
</gene>
<evidence type="ECO:0000313" key="3">
    <source>
        <dbReference type="EMBL" id="CEO96895.1"/>
    </source>
</evidence>
<reference evidence="4 6" key="2">
    <citation type="submission" date="2018-03" db="EMBL/GenBank/DDBJ databases">
        <authorList>
            <person name="Fogelqvist J."/>
        </authorList>
    </citation>
    <scope>NUCLEOTIDE SEQUENCE [LARGE SCALE GENOMIC DNA]</scope>
</reference>
<evidence type="ECO:0000313" key="5">
    <source>
        <dbReference type="Proteomes" id="UP000039324"/>
    </source>
</evidence>
<dbReference type="AlphaFoldDB" id="A0A0G4INY4"/>
<evidence type="ECO:0000313" key="4">
    <source>
        <dbReference type="EMBL" id="SPR01853.1"/>
    </source>
</evidence>
<feature type="chain" id="PRO_5035990705" evidence="2">
    <location>
        <begin position="19"/>
        <end position="206"/>
    </location>
</feature>
<feature type="compositionally biased region" description="Acidic residues" evidence="1">
    <location>
        <begin position="172"/>
        <end position="191"/>
    </location>
</feature>
<dbReference type="Proteomes" id="UP000039324">
    <property type="component" value="Unassembled WGS sequence"/>
</dbReference>
<accession>A0A0G4INY4</accession>
<keyword evidence="5" id="KW-1185">Reference proteome</keyword>